<evidence type="ECO:0000259" key="1">
    <source>
        <dbReference type="Pfam" id="PF10435"/>
    </source>
</evidence>
<dbReference type="GeneID" id="81379030"/>
<dbReference type="InterPro" id="IPR018954">
    <property type="entry name" value="Betagal_dom2"/>
</dbReference>
<comment type="caution">
    <text evidence="2">The sequence shown here is derived from an EMBL/GenBank/DDBJ whole genome shotgun (WGS) entry which is preliminary data.</text>
</comment>
<reference evidence="2" key="1">
    <citation type="submission" date="2022-11" db="EMBL/GenBank/DDBJ databases">
        <authorList>
            <person name="Petersen C."/>
        </authorList>
    </citation>
    <scope>NUCLEOTIDE SEQUENCE</scope>
    <source>
        <strain evidence="2">IBT 23319</strain>
    </source>
</reference>
<evidence type="ECO:0000313" key="2">
    <source>
        <dbReference type="EMBL" id="KAJ5242616.1"/>
    </source>
</evidence>
<proteinExistence type="predicted"/>
<protein>
    <recommendedName>
        <fullName evidence="1">Beta-galactosidase domain-containing protein</fullName>
    </recommendedName>
</protein>
<gene>
    <name evidence="2" type="ORF">N7469_000943</name>
</gene>
<name>A0A9W9PDU9_PENCI</name>
<dbReference type="Gene3D" id="2.102.20.10">
    <property type="entry name" value="Beta-galactosidase, domain 2"/>
    <property type="match status" value="1"/>
</dbReference>
<feature type="domain" description="Beta-galactosidase" evidence="1">
    <location>
        <begin position="3"/>
        <end position="61"/>
    </location>
</feature>
<dbReference type="InterPro" id="IPR037110">
    <property type="entry name" value="Betagal_dom2_sf"/>
</dbReference>
<keyword evidence="3" id="KW-1185">Reference proteome</keyword>
<reference evidence="2" key="2">
    <citation type="journal article" date="2023" name="IMA Fungus">
        <title>Comparative genomic study of the Penicillium genus elucidates a diverse pangenome and 15 lateral gene transfer events.</title>
        <authorList>
            <person name="Petersen C."/>
            <person name="Sorensen T."/>
            <person name="Nielsen M.R."/>
            <person name="Sondergaard T.E."/>
            <person name="Sorensen J.L."/>
            <person name="Fitzpatrick D.A."/>
            <person name="Frisvad J.C."/>
            <person name="Nielsen K.L."/>
        </authorList>
    </citation>
    <scope>NUCLEOTIDE SEQUENCE</scope>
    <source>
        <strain evidence="2">IBT 23319</strain>
    </source>
</reference>
<dbReference type="AlphaFoldDB" id="A0A9W9PDU9"/>
<dbReference type="EMBL" id="JAPQKT010000001">
    <property type="protein sequence ID" value="KAJ5242616.1"/>
    <property type="molecule type" value="Genomic_DNA"/>
</dbReference>
<dbReference type="Pfam" id="PF10435">
    <property type="entry name" value="BetaGal_dom2"/>
    <property type="match status" value="1"/>
</dbReference>
<evidence type="ECO:0000313" key="3">
    <source>
        <dbReference type="Proteomes" id="UP001147733"/>
    </source>
</evidence>
<sequence>MYEFALSRQLGKTTVVEGSDVTVTAKGQAWVIKWHVEKNRRVIRVSGLEIYLLWRNDDYEYWPLELPS</sequence>
<dbReference type="OrthoDB" id="1657402at2759"/>
<dbReference type="RefSeq" id="XP_056505620.1">
    <property type="nucleotide sequence ID" value="XM_056639863.1"/>
</dbReference>
<accession>A0A9W9PDU9</accession>
<organism evidence="2 3">
    <name type="scientific">Penicillium citrinum</name>
    <dbReference type="NCBI Taxonomy" id="5077"/>
    <lineage>
        <taxon>Eukaryota</taxon>
        <taxon>Fungi</taxon>
        <taxon>Dikarya</taxon>
        <taxon>Ascomycota</taxon>
        <taxon>Pezizomycotina</taxon>
        <taxon>Eurotiomycetes</taxon>
        <taxon>Eurotiomycetidae</taxon>
        <taxon>Eurotiales</taxon>
        <taxon>Aspergillaceae</taxon>
        <taxon>Penicillium</taxon>
    </lineage>
</organism>
<dbReference type="Proteomes" id="UP001147733">
    <property type="component" value="Unassembled WGS sequence"/>
</dbReference>